<accession>A0ABW6CPX9</accession>
<dbReference type="EMBL" id="JAOTJD010000012">
    <property type="protein sequence ID" value="MFD3263962.1"/>
    <property type="molecule type" value="Genomic_DNA"/>
</dbReference>
<dbReference type="PANTHER" id="PTHR48111">
    <property type="entry name" value="REGULATOR OF RPOS"/>
    <property type="match status" value="1"/>
</dbReference>
<evidence type="ECO:0000259" key="4">
    <source>
        <dbReference type="PROSITE" id="PS50110"/>
    </source>
</evidence>
<feature type="domain" description="OmpR/PhoB-type" evidence="5">
    <location>
        <begin position="124"/>
        <end position="222"/>
    </location>
</feature>
<evidence type="ECO:0000259" key="5">
    <source>
        <dbReference type="PROSITE" id="PS51755"/>
    </source>
</evidence>
<reference evidence="6 7" key="1">
    <citation type="submission" date="2022-09" db="EMBL/GenBank/DDBJ databases">
        <title>New species of Phenylobacterium.</title>
        <authorList>
            <person name="Mieszkin S."/>
        </authorList>
    </citation>
    <scope>NUCLEOTIDE SEQUENCE [LARGE SCALE GENOMIC DNA]</scope>
    <source>
        <strain evidence="6 7">HK31-G</strain>
    </source>
</reference>
<evidence type="ECO:0000256" key="1">
    <source>
        <dbReference type="ARBA" id="ARBA00023125"/>
    </source>
</evidence>
<dbReference type="InterPro" id="IPR001867">
    <property type="entry name" value="OmpR/PhoB-type_DNA-bd"/>
</dbReference>
<gene>
    <name evidence="6" type="ORF">OCL97_08315</name>
</gene>
<dbReference type="Pfam" id="PF00072">
    <property type="entry name" value="Response_reg"/>
    <property type="match status" value="1"/>
</dbReference>
<dbReference type="SMART" id="SM00862">
    <property type="entry name" value="Trans_reg_C"/>
    <property type="match status" value="1"/>
</dbReference>
<dbReference type="PROSITE" id="PS51755">
    <property type="entry name" value="OMPR_PHOB"/>
    <property type="match status" value="1"/>
</dbReference>
<keyword evidence="1 3" id="KW-0238">DNA-binding</keyword>
<evidence type="ECO:0000313" key="7">
    <source>
        <dbReference type="Proteomes" id="UP001598130"/>
    </source>
</evidence>
<dbReference type="SUPFAM" id="SSF52172">
    <property type="entry name" value="CheY-like"/>
    <property type="match status" value="1"/>
</dbReference>
<evidence type="ECO:0000313" key="6">
    <source>
        <dbReference type="EMBL" id="MFD3263962.1"/>
    </source>
</evidence>
<organism evidence="6 7">
    <name type="scientific">Phenylobacterium ferrooxidans</name>
    <dbReference type="NCBI Taxonomy" id="2982689"/>
    <lineage>
        <taxon>Bacteria</taxon>
        <taxon>Pseudomonadati</taxon>
        <taxon>Pseudomonadota</taxon>
        <taxon>Alphaproteobacteria</taxon>
        <taxon>Caulobacterales</taxon>
        <taxon>Caulobacteraceae</taxon>
        <taxon>Phenylobacterium</taxon>
    </lineage>
</organism>
<dbReference type="Gene3D" id="1.10.10.10">
    <property type="entry name" value="Winged helix-like DNA-binding domain superfamily/Winged helix DNA-binding domain"/>
    <property type="match status" value="1"/>
</dbReference>
<dbReference type="InterPro" id="IPR036388">
    <property type="entry name" value="WH-like_DNA-bd_sf"/>
</dbReference>
<feature type="domain" description="Response regulatory" evidence="4">
    <location>
        <begin position="2"/>
        <end position="116"/>
    </location>
</feature>
<feature type="DNA-binding region" description="OmpR/PhoB-type" evidence="3">
    <location>
        <begin position="124"/>
        <end position="222"/>
    </location>
</feature>
<feature type="modified residue" description="4-aspartylphosphate" evidence="2">
    <location>
        <position position="51"/>
    </location>
</feature>
<dbReference type="SMART" id="SM00448">
    <property type="entry name" value="REC"/>
    <property type="match status" value="1"/>
</dbReference>
<comment type="caution">
    <text evidence="6">The sequence shown here is derived from an EMBL/GenBank/DDBJ whole genome shotgun (WGS) entry which is preliminary data.</text>
</comment>
<dbReference type="RefSeq" id="WP_377369263.1">
    <property type="nucleotide sequence ID" value="NZ_JAOTJD010000012.1"/>
</dbReference>
<dbReference type="InterPro" id="IPR016032">
    <property type="entry name" value="Sig_transdc_resp-reg_C-effctor"/>
</dbReference>
<keyword evidence="2" id="KW-0597">Phosphoprotein</keyword>
<dbReference type="InterPro" id="IPR001789">
    <property type="entry name" value="Sig_transdc_resp-reg_receiver"/>
</dbReference>
<proteinExistence type="predicted"/>
<dbReference type="SUPFAM" id="SSF46894">
    <property type="entry name" value="C-terminal effector domain of the bipartite response regulators"/>
    <property type="match status" value="1"/>
</dbReference>
<dbReference type="Pfam" id="PF00486">
    <property type="entry name" value="Trans_reg_C"/>
    <property type="match status" value="1"/>
</dbReference>
<dbReference type="PROSITE" id="PS50110">
    <property type="entry name" value="RESPONSE_REGULATORY"/>
    <property type="match status" value="1"/>
</dbReference>
<name>A0ABW6CPX9_9CAUL</name>
<dbReference type="Gene3D" id="3.40.50.2300">
    <property type="match status" value="1"/>
</dbReference>
<dbReference type="InterPro" id="IPR011006">
    <property type="entry name" value="CheY-like_superfamily"/>
</dbReference>
<evidence type="ECO:0000256" key="3">
    <source>
        <dbReference type="PROSITE-ProRule" id="PRU01091"/>
    </source>
</evidence>
<keyword evidence="7" id="KW-1185">Reference proteome</keyword>
<dbReference type="InterPro" id="IPR039420">
    <property type="entry name" value="WalR-like"/>
</dbReference>
<dbReference type="CDD" id="cd17624">
    <property type="entry name" value="REC_OmpR_PmrA-like"/>
    <property type="match status" value="1"/>
</dbReference>
<dbReference type="CDD" id="cd00383">
    <property type="entry name" value="trans_reg_C"/>
    <property type="match status" value="1"/>
</dbReference>
<dbReference type="PANTHER" id="PTHR48111:SF36">
    <property type="entry name" value="TRANSCRIPTIONAL REGULATORY PROTEIN CUTR"/>
    <property type="match status" value="1"/>
</dbReference>
<protein>
    <submittedName>
        <fullName evidence="6">Response regulator transcription factor</fullName>
    </submittedName>
</protein>
<sequence>MRLLLIEDNARLGALVVDGLRQDGFVVDWCETLEDGLEARGLAAYDLILLDLGLPDGDGLDLVRRLRRNRDSVPILILTARGGLGERIAGLDVGADDYLVKPFDIAELAARCRALLRRPGACLGVVLQAGNVALDTTNRSLQVAGAPVAMPPRELALLEHLLRRAGQVVAKTLLEDQLYALDAEVSPNALEVAVSRLRKRLAAAKADLTLRTAHGVGYALMAGQAPAGAHD</sequence>
<dbReference type="Gene3D" id="6.10.250.690">
    <property type="match status" value="1"/>
</dbReference>
<dbReference type="Proteomes" id="UP001598130">
    <property type="component" value="Unassembled WGS sequence"/>
</dbReference>
<evidence type="ECO:0000256" key="2">
    <source>
        <dbReference type="PROSITE-ProRule" id="PRU00169"/>
    </source>
</evidence>